<dbReference type="Gene3D" id="3.40.1190.20">
    <property type="match status" value="1"/>
</dbReference>
<sequence>MSSKRRKPAIMVIGAPFHCVNQKETGSGTRKSKSKSRRRQKTGLIASCDQNTARVLFLHGYGDEISKEDMPILEKVITRCGAVLLLQNVVVGVVEQTAILARKHGVKVMIDPEPMLELTEKIRRVAELITSKSLNSRKRYTSSKKWRKRRSS</sequence>
<dbReference type="SUPFAM" id="SSF53613">
    <property type="entry name" value="Ribokinase-like"/>
    <property type="match status" value="1"/>
</dbReference>
<dbReference type="Proteomes" id="UP000018296">
    <property type="component" value="Unassembled WGS sequence"/>
</dbReference>
<dbReference type="EMBL" id="AWTC01000013">
    <property type="protein sequence ID" value="EST11250.1"/>
    <property type="molecule type" value="Genomic_DNA"/>
</dbReference>
<organism evidence="2 3">
    <name type="scientific">Sporolactobacillus laevolacticus DSM 442</name>
    <dbReference type="NCBI Taxonomy" id="1395513"/>
    <lineage>
        <taxon>Bacteria</taxon>
        <taxon>Bacillati</taxon>
        <taxon>Bacillota</taxon>
        <taxon>Bacilli</taxon>
        <taxon>Bacillales</taxon>
        <taxon>Sporolactobacillaceae</taxon>
        <taxon>Sporolactobacillus</taxon>
    </lineage>
</organism>
<accession>V6IVT5</accession>
<dbReference type="InterPro" id="IPR029056">
    <property type="entry name" value="Ribokinase-like"/>
</dbReference>
<comment type="caution">
    <text evidence="2">The sequence shown here is derived from an EMBL/GenBank/DDBJ whole genome shotgun (WGS) entry which is preliminary data.</text>
</comment>
<proteinExistence type="predicted"/>
<evidence type="ECO:0000256" key="1">
    <source>
        <dbReference type="SAM" id="MobiDB-lite"/>
    </source>
</evidence>
<evidence type="ECO:0000313" key="2">
    <source>
        <dbReference type="EMBL" id="EST11250.1"/>
    </source>
</evidence>
<dbReference type="AlphaFoldDB" id="V6IVT5"/>
<feature type="region of interest" description="Disordered" evidence="1">
    <location>
        <begin position="21"/>
        <end position="42"/>
    </location>
</feature>
<gene>
    <name evidence="2" type="ORF">P343_12565</name>
</gene>
<reference evidence="2 3" key="1">
    <citation type="journal article" date="2013" name="Genome Announc.">
        <title>Genome Sequence of Sporolactobacillus laevolacticus DSM442, an Efficient Polymer-Grade D-Lactate Producer from Agricultural Waste Cottonseed as a Nitrogen Source.</title>
        <authorList>
            <person name="Wang H."/>
            <person name="Wang L."/>
            <person name="Ju J."/>
            <person name="Yu B."/>
            <person name="Ma Y."/>
        </authorList>
    </citation>
    <scope>NUCLEOTIDE SEQUENCE [LARGE SCALE GENOMIC DNA]</scope>
    <source>
        <strain evidence="2 3">DSM 442</strain>
    </source>
</reference>
<feature type="compositionally biased region" description="Basic residues" evidence="1">
    <location>
        <begin position="30"/>
        <end position="41"/>
    </location>
</feature>
<protein>
    <submittedName>
        <fullName evidence="2">Uncharacterized protein</fullName>
    </submittedName>
</protein>
<name>V6IVT5_9BACL</name>
<dbReference type="STRING" id="1395513.P343_12565"/>
<evidence type="ECO:0000313" key="3">
    <source>
        <dbReference type="Proteomes" id="UP000018296"/>
    </source>
</evidence>
<keyword evidence="3" id="KW-1185">Reference proteome</keyword>
<dbReference type="PATRIC" id="fig|1395513.3.peg.2549"/>